<dbReference type="AlphaFoldDB" id="A0A1G5Z0K8"/>
<dbReference type="InterPro" id="IPR035093">
    <property type="entry name" value="RelE/ParE_toxin_dom_sf"/>
</dbReference>
<name>A0A1G5Z0K8_9BACT</name>
<sequence>MKILVSKRANKDFLKILKYLEYNWALGSVEKFKSITNDFLDILESFPEIWALEFPEKNIRGFQLTSQTRVFFNIKPAYILILAFFDVWQNPKSRNF</sequence>
<dbReference type="STRING" id="279824.SAMN03080617_03089"/>
<keyword evidence="2" id="KW-1185">Reference proteome</keyword>
<dbReference type="EMBL" id="FMXE01000024">
    <property type="protein sequence ID" value="SDA88609.1"/>
    <property type="molecule type" value="Genomic_DNA"/>
</dbReference>
<organism evidence="1 2">
    <name type="scientific">Algoriphagus alkaliphilus</name>
    <dbReference type="NCBI Taxonomy" id="279824"/>
    <lineage>
        <taxon>Bacteria</taxon>
        <taxon>Pseudomonadati</taxon>
        <taxon>Bacteroidota</taxon>
        <taxon>Cytophagia</taxon>
        <taxon>Cytophagales</taxon>
        <taxon>Cyclobacteriaceae</taxon>
        <taxon>Algoriphagus</taxon>
    </lineage>
</organism>
<dbReference type="Proteomes" id="UP000198756">
    <property type="component" value="Unassembled WGS sequence"/>
</dbReference>
<reference evidence="2" key="1">
    <citation type="submission" date="2016-10" db="EMBL/GenBank/DDBJ databases">
        <authorList>
            <person name="Varghese N."/>
            <person name="Submissions S."/>
        </authorList>
    </citation>
    <scope>NUCLEOTIDE SEQUENCE [LARGE SCALE GENOMIC DNA]</scope>
    <source>
        <strain evidence="2">DSM 22703</strain>
    </source>
</reference>
<dbReference type="Gene3D" id="3.30.2310.20">
    <property type="entry name" value="RelE-like"/>
    <property type="match status" value="1"/>
</dbReference>
<gene>
    <name evidence="1" type="ORF">SAMN03080617_03089</name>
</gene>
<evidence type="ECO:0000313" key="2">
    <source>
        <dbReference type="Proteomes" id="UP000198756"/>
    </source>
</evidence>
<accession>A0A1G5Z0K8</accession>
<protein>
    <submittedName>
        <fullName evidence="1">ParE toxin of type II toxin-antitoxin system, parDE</fullName>
    </submittedName>
</protein>
<proteinExistence type="predicted"/>
<evidence type="ECO:0000313" key="1">
    <source>
        <dbReference type="EMBL" id="SDA88609.1"/>
    </source>
</evidence>